<gene>
    <name evidence="2" type="ORF">EV420DRAFT_1483303</name>
</gene>
<comment type="caution">
    <text evidence="2">The sequence shown here is derived from an EMBL/GenBank/DDBJ whole genome shotgun (WGS) entry which is preliminary data.</text>
</comment>
<protein>
    <submittedName>
        <fullName evidence="2">Uncharacterized protein</fullName>
    </submittedName>
</protein>
<proteinExistence type="predicted"/>
<reference evidence="2" key="1">
    <citation type="submission" date="2023-06" db="EMBL/GenBank/DDBJ databases">
        <authorList>
            <consortium name="Lawrence Berkeley National Laboratory"/>
            <person name="Ahrendt S."/>
            <person name="Sahu N."/>
            <person name="Indic B."/>
            <person name="Wong-Bajracharya J."/>
            <person name="Merenyi Z."/>
            <person name="Ke H.-M."/>
            <person name="Monk M."/>
            <person name="Kocsube S."/>
            <person name="Drula E."/>
            <person name="Lipzen A."/>
            <person name="Balint B."/>
            <person name="Henrissat B."/>
            <person name="Andreopoulos B."/>
            <person name="Martin F.M."/>
            <person name="Harder C.B."/>
            <person name="Rigling D."/>
            <person name="Ford K.L."/>
            <person name="Foster G.D."/>
            <person name="Pangilinan J."/>
            <person name="Papanicolaou A."/>
            <person name="Barry K."/>
            <person name="LaButti K."/>
            <person name="Viragh M."/>
            <person name="Koriabine M."/>
            <person name="Yan M."/>
            <person name="Riley R."/>
            <person name="Champramary S."/>
            <person name="Plett K.L."/>
            <person name="Tsai I.J."/>
            <person name="Slot J."/>
            <person name="Sipos G."/>
            <person name="Plett J."/>
            <person name="Nagy L.G."/>
            <person name="Grigoriev I.V."/>
        </authorList>
    </citation>
    <scope>NUCLEOTIDE SEQUENCE</scope>
    <source>
        <strain evidence="2">CCBAS 213</strain>
    </source>
</reference>
<evidence type="ECO:0000313" key="2">
    <source>
        <dbReference type="EMBL" id="KAK0448882.1"/>
    </source>
</evidence>
<evidence type="ECO:0000256" key="1">
    <source>
        <dbReference type="SAM" id="MobiDB-lite"/>
    </source>
</evidence>
<sequence>MNTRIRLQQRDVLTKDQTEHPNLKILRRSGIVSTRFWQAEYDAVEVSLHPSESSPVTENKDARYQDDVPHLILFGDRLKTTIGCRPTKSLKNRAYQTRVVDKRRRQYLSTVGKRDLTLRPINDSHGLRVFVQVTLIAKIFDPGYFSDEHSAYNENVILWRPLQLERCFSDKEDCPVRSEVDLDNVRGVLADLEKVEPADPMKKLKNLAYWEEVVNKQGRSFFYLERKYSGITLVDTKPPTAQSLPPHATQGIEGDKSIDRRLPLPSLPTSSRRHPAIAQVAPLSDEYSSLSDLLTLLNISVSQEVEAYCRLRAHTTHILSIGEGILCSRPCKERNGYHRRPLAEDAPTDDVVWSFAKKGYPVGFANPTEQLGVSDECTSSMLEEINLTAAFRIRDLYGPDIACVFLDVKDTQ</sequence>
<dbReference type="GeneID" id="85353510"/>
<feature type="region of interest" description="Disordered" evidence="1">
    <location>
        <begin position="237"/>
        <end position="259"/>
    </location>
</feature>
<organism evidence="2 3">
    <name type="scientific">Armillaria tabescens</name>
    <name type="common">Ringless honey mushroom</name>
    <name type="synonym">Agaricus tabescens</name>
    <dbReference type="NCBI Taxonomy" id="1929756"/>
    <lineage>
        <taxon>Eukaryota</taxon>
        <taxon>Fungi</taxon>
        <taxon>Dikarya</taxon>
        <taxon>Basidiomycota</taxon>
        <taxon>Agaricomycotina</taxon>
        <taxon>Agaricomycetes</taxon>
        <taxon>Agaricomycetidae</taxon>
        <taxon>Agaricales</taxon>
        <taxon>Marasmiineae</taxon>
        <taxon>Physalacriaceae</taxon>
        <taxon>Desarmillaria</taxon>
    </lineage>
</organism>
<dbReference type="RefSeq" id="XP_060326597.1">
    <property type="nucleotide sequence ID" value="XM_060469962.1"/>
</dbReference>
<dbReference type="EMBL" id="JAUEPS010000040">
    <property type="protein sequence ID" value="KAK0448882.1"/>
    <property type="molecule type" value="Genomic_DNA"/>
</dbReference>
<accession>A0AA39JTZ8</accession>
<evidence type="ECO:0000313" key="3">
    <source>
        <dbReference type="Proteomes" id="UP001175211"/>
    </source>
</evidence>
<dbReference type="Proteomes" id="UP001175211">
    <property type="component" value="Unassembled WGS sequence"/>
</dbReference>
<keyword evidence="3" id="KW-1185">Reference proteome</keyword>
<name>A0AA39JTZ8_ARMTA</name>
<dbReference type="AlphaFoldDB" id="A0AA39JTZ8"/>